<protein>
    <submittedName>
        <fullName evidence="1">Uncharacterized protein</fullName>
    </submittedName>
</protein>
<dbReference type="PATRIC" id="fig|171383.3.peg.3029"/>
<sequence>MQASKHVSDYYFNIYSAGQQAHADKKGRNANPYPVLSNQRAVWESGYADSMALAREAVI</sequence>
<proteinExistence type="predicted"/>
<accession>A0A0M0HY14</accession>
<reference evidence="2" key="1">
    <citation type="submission" date="2015-08" db="EMBL/GenBank/DDBJ databases">
        <title>Vibrio galatheae sp. nov., a novel member of the Vibrionaceae family isolated from the Solomon Islands.</title>
        <authorList>
            <person name="Giubergia S."/>
            <person name="Machado H."/>
            <person name="Mateiu R.V."/>
            <person name="Gram L."/>
        </authorList>
    </citation>
    <scope>NUCLEOTIDE SEQUENCE [LARGE SCALE GENOMIC DNA]</scope>
    <source>
        <strain evidence="2">DSM 19134</strain>
    </source>
</reference>
<evidence type="ECO:0000313" key="1">
    <source>
        <dbReference type="EMBL" id="KOO06961.1"/>
    </source>
</evidence>
<comment type="caution">
    <text evidence="1">The sequence shown here is derived from an EMBL/GenBank/DDBJ whole genome shotgun (WGS) entry which is preliminary data.</text>
</comment>
<dbReference type="AlphaFoldDB" id="A0A0M0HY14"/>
<dbReference type="STRING" id="171383.AKJ31_14795"/>
<dbReference type="RefSeq" id="WP_053409889.1">
    <property type="nucleotide sequence ID" value="NZ_LHPI01000013.1"/>
</dbReference>
<gene>
    <name evidence="1" type="ORF">AKJ31_14795</name>
</gene>
<name>A0A0M0HY14_9VIBR</name>
<keyword evidence="2" id="KW-1185">Reference proteome</keyword>
<organism evidence="1 2">
    <name type="scientific">Vibrio hepatarius</name>
    <dbReference type="NCBI Taxonomy" id="171383"/>
    <lineage>
        <taxon>Bacteria</taxon>
        <taxon>Pseudomonadati</taxon>
        <taxon>Pseudomonadota</taxon>
        <taxon>Gammaproteobacteria</taxon>
        <taxon>Vibrionales</taxon>
        <taxon>Vibrionaceae</taxon>
        <taxon>Vibrio</taxon>
        <taxon>Vibrio oreintalis group</taxon>
    </lineage>
</organism>
<dbReference type="Proteomes" id="UP000037530">
    <property type="component" value="Unassembled WGS sequence"/>
</dbReference>
<dbReference type="EMBL" id="LHPI01000013">
    <property type="protein sequence ID" value="KOO06961.1"/>
    <property type="molecule type" value="Genomic_DNA"/>
</dbReference>
<evidence type="ECO:0000313" key="2">
    <source>
        <dbReference type="Proteomes" id="UP000037530"/>
    </source>
</evidence>